<protein>
    <recommendedName>
        <fullName evidence="9">Ureidoglycolate hydrolase</fullName>
    </recommendedName>
</protein>
<dbReference type="InterPro" id="IPR002933">
    <property type="entry name" value="Peptidase_M20"/>
</dbReference>
<dbReference type="PANTHER" id="PTHR32494">
    <property type="entry name" value="ALLANTOATE DEIMINASE-RELATED"/>
    <property type="match status" value="1"/>
</dbReference>
<dbReference type="SUPFAM" id="SSF55031">
    <property type="entry name" value="Bacterial exopeptidase dimerisation domain"/>
    <property type="match status" value="1"/>
</dbReference>
<reference evidence="7 8" key="1">
    <citation type="submission" date="2024-05" db="EMBL/GenBank/DDBJ databases">
        <title>De novo assembly of an allotetraploid wild potato.</title>
        <authorList>
            <person name="Hosaka A.J."/>
        </authorList>
    </citation>
    <scope>NUCLEOTIDE SEQUENCE [LARGE SCALE GENOMIC DNA]</scope>
    <source>
        <tissue evidence="7">Young leaves</tissue>
    </source>
</reference>
<dbReference type="InterPro" id="IPR010158">
    <property type="entry name" value="Amidase_Cbmase"/>
</dbReference>
<keyword evidence="3" id="KW-0659">Purine metabolism</keyword>
<evidence type="ECO:0000256" key="5">
    <source>
        <dbReference type="ARBA" id="ARBA00022801"/>
    </source>
</evidence>
<comment type="cofactor">
    <cofactor evidence="1">
        <name>Mn(2+)</name>
        <dbReference type="ChEBI" id="CHEBI:29035"/>
    </cofactor>
</comment>
<evidence type="ECO:0000313" key="7">
    <source>
        <dbReference type="EMBL" id="KAL3329008.1"/>
    </source>
</evidence>
<dbReference type="GO" id="GO:0016810">
    <property type="term" value="F:hydrolase activity, acting on carbon-nitrogen (but not peptide) bonds"/>
    <property type="evidence" value="ECO:0007669"/>
    <property type="project" value="UniProtKB-ARBA"/>
</dbReference>
<dbReference type="AlphaFoldDB" id="A0ABD2RBU5"/>
<evidence type="ECO:0000256" key="4">
    <source>
        <dbReference type="ARBA" id="ARBA00022723"/>
    </source>
</evidence>
<dbReference type="FunFam" id="3.30.70.360:FF:000012">
    <property type="entry name" value="Putative ureidoglycolate hydrolase"/>
    <property type="match status" value="1"/>
</dbReference>
<evidence type="ECO:0000313" key="8">
    <source>
        <dbReference type="Proteomes" id="UP001627284"/>
    </source>
</evidence>
<evidence type="ECO:0008006" key="9">
    <source>
        <dbReference type="Google" id="ProtNLM"/>
    </source>
</evidence>
<keyword evidence="8" id="KW-1185">Reference proteome</keyword>
<evidence type="ECO:0000256" key="1">
    <source>
        <dbReference type="ARBA" id="ARBA00001936"/>
    </source>
</evidence>
<keyword evidence="4" id="KW-0479">Metal-binding</keyword>
<proteinExistence type="predicted"/>
<dbReference type="PANTHER" id="PTHR32494:SF19">
    <property type="entry name" value="ALLANTOATE DEIMINASE-RELATED"/>
    <property type="match status" value="1"/>
</dbReference>
<dbReference type="SUPFAM" id="SSF53187">
    <property type="entry name" value="Zn-dependent exopeptidases"/>
    <property type="match status" value="1"/>
</dbReference>
<evidence type="ECO:0000256" key="2">
    <source>
        <dbReference type="ARBA" id="ARBA00011738"/>
    </source>
</evidence>
<gene>
    <name evidence="7" type="ORF">AABB24_036225</name>
</gene>
<accession>A0ABD2RBU5</accession>
<dbReference type="NCBIfam" id="TIGR01879">
    <property type="entry name" value="hydantase"/>
    <property type="match status" value="1"/>
</dbReference>
<dbReference type="InterPro" id="IPR036264">
    <property type="entry name" value="Bact_exopeptidase_dim_dom"/>
</dbReference>
<dbReference type="Proteomes" id="UP001627284">
    <property type="component" value="Unassembled WGS sequence"/>
</dbReference>
<comment type="subunit">
    <text evidence="2">Homodimer.</text>
</comment>
<comment type="caution">
    <text evidence="7">The sequence shown here is derived from an EMBL/GenBank/DDBJ whole genome shotgun (WGS) entry which is preliminary data.</text>
</comment>
<organism evidence="7 8">
    <name type="scientific">Solanum stoloniferum</name>
    <dbReference type="NCBI Taxonomy" id="62892"/>
    <lineage>
        <taxon>Eukaryota</taxon>
        <taxon>Viridiplantae</taxon>
        <taxon>Streptophyta</taxon>
        <taxon>Embryophyta</taxon>
        <taxon>Tracheophyta</taxon>
        <taxon>Spermatophyta</taxon>
        <taxon>Magnoliopsida</taxon>
        <taxon>eudicotyledons</taxon>
        <taxon>Gunneridae</taxon>
        <taxon>Pentapetalae</taxon>
        <taxon>asterids</taxon>
        <taxon>lamiids</taxon>
        <taxon>Solanales</taxon>
        <taxon>Solanaceae</taxon>
        <taxon>Solanoideae</taxon>
        <taxon>Solaneae</taxon>
        <taxon>Solanum</taxon>
    </lineage>
</organism>
<dbReference type="EMBL" id="JBJKTR010000021">
    <property type="protein sequence ID" value="KAL3329008.1"/>
    <property type="molecule type" value="Genomic_DNA"/>
</dbReference>
<keyword evidence="6" id="KW-0464">Manganese</keyword>
<evidence type="ECO:0000256" key="6">
    <source>
        <dbReference type="ARBA" id="ARBA00023211"/>
    </source>
</evidence>
<sequence length="289" mass="30928">MDGRHTLVISRLLAGSVQLAELLKKTVDSQNISFSDAAKSAGYANAKGDLSEVFLKKGSYFAFVELHIEQGPILEKEGTSIGVVTAIAAPASIKVTFEGNGGHAGAALMPERNDAGLAAAELALAVEKHVLDSGSIDTVGTVGILKLHPGAINSIPSMAHLEIDTRDIDESRRNLVIEKIHQSALAIAKKRKVILSEFEIVNQDPPALSDESITKATELACQELNLTHKKMISRAYHDSLFMARVSPMGMIFIPCYKGYSHKPEEFSSVVDIANGVKVLALTLAKLSLS</sequence>
<dbReference type="Pfam" id="PF01546">
    <property type="entry name" value="Peptidase_M20"/>
    <property type="match status" value="1"/>
</dbReference>
<dbReference type="GO" id="GO:0006144">
    <property type="term" value="P:purine nucleobase metabolic process"/>
    <property type="evidence" value="ECO:0007669"/>
    <property type="project" value="UniProtKB-KW"/>
</dbReference>
<evidence type="ECO:0000256" key="3">
    <source>
        <dbReference type="ARBA" id="ARBA00022631"/>
    </source>
</evidence>
<dbReference type="Gene3D" id="3.40.630.10">
    <property type="entry name" value="Zn peptidases"/>
    <property type="match status" value="2"/>
</dbReference>
<keyword evidence="5" id="KW-0378">Hydrolase</keyword>
<dbReference type="GO" id="GO:0046872">
    <property type="term" value="F:metal ion binding"/>
    <property type="evidence" value="ECO:0007669"/>
    <property type="project" value="UniProtKB-KW"/>
</dbReference>
<name>A0ABD2RBU5_9SOLN</name>